<feature type="compositionally biased region" description="Polar residues" evidence="11">
    <location>
        <begin position="310"/>
        <end position="319"/>
    </location>
</feature>
<keyword evidence="3" id="KW-0547">Nucleotide-binding</keyword>
<evidence type="ECO:0000256" key="7">
    <source>
        <dbReference type="ARBA" id="ARBA00022884"/>
    </source>
</evidence>
<dbReference type="GO" id="GO:0005829">
    <property type="term" value="C:cytosol"/>
    <property type="evidence" value="ECO:0007669"/>
    <property type="project" value="TreeGrafter"/>
</dbReference>
<dbReference type="PANTHER" id="PTHR47959">
    <property type="entry name" value="ATP-DEPENDENT RNA HELICASE RHLE-RELATED"/>
    <property type="match status" value="1"/>
</dbReference>
<dbReference type="PROSITE" id="PS00039">
    <property type="entry name" value="DEAD_ATP_HELICASE"/>
    <property type="match status" value="1"/>
</dbReference>
<feature type="region of interest" description="Disordered" evidence="11">
    <location>
        <begin position="633"/>
        <end position="663"/>
    </location>
</feature>
<gene>
    <name evidence="16" type="ORF">JVT61DRAFT_13069</name>
</gene>
<protein>
    <submittedName>
        <fullName evidence="16">P-loop containing nucleoside triphosphate hydrolase protein</fullName>
    </submittedName>
</protein>
<dbReference type="PANTHER" id="PTHR47959:SF24">
    <property type="entry name" value="ATP-DEPENDENT RNA HELICASE"/>
    <property type="match status" value="1"/>
</dbReference>
<evidence type="ECO:0000256" key="9">
    <source>
        <dbReference type="PROSITE-ProRule" id="PRU00267"/>
    </source>
</evidence>
<keyword evidence="17" id="KW-1185">Reference proteome</keyword>
<dbReference type="SMART" id="SM00490">
    <property type="entry name" value="HELICc"/>
    <property type="match status" value="1"/>
</dbReference>
<dbReference type="InterPro" id="IPR011545">
    <property type="entry name" value="DEAD/DEAH_box_helicase_dom"/>
</dbReference>
<keyword evidence="2" id="KW-0690">Ribosome biogenesis</keyword>
<accession>A0A8I2YXL3</accession>
<feature type="short sequence motif" description="Q motif" evidence="10">
    <location>
        <begin position="384"/>
        <end position="412"/>
    </location>
</feature>
<dbReference type="Gene3D" id="3.40.50.300">
    <property type="entry name" value="P-loop containing nucleotide triphosphate hydrolases"/>
    <property type="match status" value="2"/>
</dbReference>
<dbReference type="InterPro" id="IPR050079">
    <property type="entry name" value="DEAD_box_RNA_helicase"/>
</dbReference>
<keyword evidence="9" id="KW-0238">DNA-binding</keyword>
<dbReference type="SUPFAM" id="SSF52540">
    <property type="entry name" value="P-loop containing nucleoside triphosphate hydrolases"/>
    <property type="match status" value="2"/>
</dbReference>
<dbReference type="CDD" id="cd01389">
    <property type="entry name" value="HMG-box_ROX1-like"/>
    <property type="match status" value="1"/>
</dbReference>
<evidence type="ECO:0000256" key="10">
    <source>
        <dbReference type="PROSITE-ProRule" id="PRU00552"/>
    </source>
</evidence>
<feature type="compositionally biased region" description="Polar residues" evidence="11">
    <location>
        <begin position="272"/>
        <end position="284"/>
    </location>
</feature>
<dbReference type="EMBL" id="JAGFBS010000006">
    <property type="protein sequence ID" value="KAG6378793.1"/>
    <property type="molecule type" value="Genomic_DNA"/>
</dbReference>
<feature type="compositionally biased region" description="Basic and acidic residues" evidence="11">
    <location>
        <begin position="104"/>
        <end position="116"/>
    </location>
</feature>
<dbReference type="PROSITE" id="PS51192">
    <property type="entry name" value="HELICASE_ATP_BIND_1"/>
    <property type="match status" value="1"/>
</dbReference>
<feature type="domain" description="Helicase C-terminal" evidence="14">
    <location>
        <begin position="658"/>
        <end position="802"/>
    </location>
</feature>
<evidence type="ECO:0000259" key="15">
    <source>
        <dbReference type="PROSITE" id="PS51195"/>
    </source>
</evidence>
<keyword evidence="7" id="KW-0694">RNA-binding</keyword>
<evidence type="ECO:0000313" key="17">
    <source>
        <dbReference type="Proteomes" id="UP000683000"/>
    </source>
</evidence>
<dbReference type="SUPFAM" id="SSF47095">
    <property type="entry name" value="HMG-box"/>
    <property type="match status" value="1"/>
</dbReference>
<dbReference type="InterPro" id="IPR036910">
    <property type="entry name" value="HMG_box_dom_sf"/>
</dbReference>
<keyword evidence="8 9" id="KW-0539">Nucleus</keyword>
<dbReference type="GO" id="GO:0003677">
    <property type="term" value="F:DNA binding"/>
    <property type="evidence" value="ECO:0007669"/>
    <property type="project" value="UniProtKB-UniRule"/>
</dbReference>
<dbReference type="InterPro" id="IPR009071">
    <property type="entry name" value="HMG_box_dom"/>
</dbReference>
<evidence type="ECO:0000256" key="2">
    <source>
        <dbReference type="ARBA" id="ARBA00022517"/>
    </source>
</evidence>
<dbReference type="CDD" id="cd18787">
    <property type="entry name" value="SF2_C_DEAD"/>
    <property type="match status" value="1"/>
</dbReference>
<feature type="domain" description="Helicase ATP-binding" evidence="13">
    <location>
        <begin position="415"/>
        <end position="587"/>
    </location>
</feature>
<dbReference type="PROSITE" id="PS51195">
    <property type="entry name" value="Q_MOTIF"/>
    <property type="match status" value="1"/>
</dbReference>
<feature type="region of interest" description="Disordered" evidence="11">
    <location>
        <begin position="271"/>
        <end position="364"/>
    </location>
</feature>
<keyword evidence="6" id="KW-0067">ATP-binding</keyword>
<keyword evidence="5" id="KW-0347">Helicase</keyword>
<dbReference type="SMART" id="SM00487">
    <property type="entry name" value="DEXDc"/>
    <property type="match status" value="1"/>
</dbReference>
<dbReference type="AlphaFoldDB" id="A0A8I2YXL3"/>
<dbReference type="InterPro" id="IPR001650">
    <property type="entry name" value="Helicase_C-like"/>
</dbReference>
<dbReference type="Gene3D" id="1.10.30.10">
    <property type="entry name" value="High mobility group box domain"/>
    <property type="match status" value="1"/>
</dbReference>
<comment type="caution">
    <text evidence="16">The sequence shown here is derived from an EMBL/GenBank/DDBJ whole genome shotgun (WGS) entry which is preliminary data.</text>
</comment>
<proteinExistence type="predicted"/>
<dbReference type="InterPro" id="IPR014001">
    <property type="entry name" value="Helicase_ATP-bd"/>
</dbReference>
<comment type="subcellular location">
    <subcellularLocation>
        <location evidence="1">Nucleus</location>
    </subcellularLocation>
</comment>
<sequence>MLATSQIASTIACHSFIFEQPCGKRDASKRIPRPPNAFMLYRSDFLKRGAVPPEVERRQQNISRIAGQCWNMLPDTEKAIWFNKAAAIRAEHRAKYPLYHTGPSHKDTNRLLPTKDKKSRSATKSGRSFDRSRTRRTRAPYCEGMFASLHVPSPESQASPIAPIPAFEASLSTTPSLSLHSLPQPISPFTSHLHSSKQDSPFAIYNPVIRKCKFGYPLDSPVSEAKQLHIAQDLEITPSEIDSPTLLPRYWDEFALGTPYLSLEHFLGPSSDPVSQGPLDSTRTTLEEDPCLPTLSADSGHFVGFDDESGSTSSASTGVDPTDQEEDSQDDRSLQGQVDEDHDGSGRFGLGRETEDSGRLKLTRTSPISTHTPRLAQIPKTSIRSFNDMGISSALDAALHRMSIHTPTEVQAACIPPILAGRDCIGHAKTGSGKTIAFAIPILQKLSVDPYGIFALVLTPTRELAFQISEQFAVLGAPLSIRTSVIVGGMDMMTQALELDGRPHVVVATPGRIVDHLKSSSGDWDLSRIKFLVLDEADRLLTPTFAPELSYLFNILPTDRQTCLFTATLTPSVESVASVPPKRGKMKPFFHRTESTVETVASLKQCYILVPSHVRESYLFYLLCNPPEDTLRLRRAPPVPARNSGKTKVGKSKSSKKSAEEEDEIIQPPPTIIFCTKPRTAAYITSLLKTLSIRSTALHSRLTQRERLASLSLFRSAVVPVLVSTDVGARGLDIEDVAIVINWDLPNEPEEYTHRVGRTARAGKGGVAISFVTEKDEQRILRIEDRIGIKLSTLTLPEDRVLDKLNAVSTAKRVANMELHDSNFGQREEIHKIKSRKRRQVEG</sequence>
<evidence type="ECO:0000313" key="16">
    <source>
        <dbReference type="EMBL" id="KAG6378793.1"/>
    </source>
</evidence>
<dbReference type="OrthoDB" id="10261904at2759"/>
<dbReference type="InterPro" id="IPR000629">
    <property type="entry name" value="RNA-helicase_DEAD-box_CS"/>
</dbReference>
<evidence type="ECO:0000256" key="11">
    <source>
        <dbReference type="SAM" id="MobiDB-lite"/>
    </source>
</evidence>
<dbReference type="PROSITE" id="PS51194">
    <property type="entry name" value="HELICASE_CTER"/>
    <property type="match status" value="1"/>
</dbReference>
<feature type="DNA-binding region" description="HMG box" evidence="9">
    <location>
        <begin position="31"/>
        <end position="100"/>
    </location>
</feature>
<evidence type="ECO:0000259" key="12">
    <source>
        <dbReference type="PROSITE" id="PS50118"/>
    </source>
</evidence>
<dbReference type="PROSITE" id="PS50118">
    <property type="entry name" value="HMG_BOX_2"/>
    <property type="match status" value="1"/>
</dbReference>
<keyword evidence="4 16" id="KW-0378">Hydrolase</keyword>
<dbReference type="GO" id="GO:0010467">
    <property type="term" value="P:gene expression"/>
    <property type="evidence" value="ECO:0007669"/>
    <property type="project" value="UniProtKB-ARBA"/>
</dbReference>
<evidence type="ECO:0000256" key="4">
    <source>
        <dbReference type="ARBA" id="ARBA00022801"/>
    </source>
</evidence>
<organism evidence="16 17">
    <name type="scientific">Boletus reticuloceps</name>
    <dbReference type="NCBI Taxonomy" id="495285"/>
    <lineage>
        <taxon>Eukaryota</taxon>
        <taxon>Fungi</taxon>
        <taxon>Dikarya</taxon>
        <taxon>Basidiomycota</taxon>
        <taxon>Agaricomycotina</taxon>
        <taxon>Agaricomycetes</taxon>
        <taxon>Agaricomycetidae</taxon>
        <taxon>Boletales</taxon>
        <taxon>Boletineae</taxon>
        <taxon>Boletaceae</taxon>
        <taxon>Boletoideae</taxon>
        <taxon>Boletus</taxon>
    </lineage>
</organism>
<evidence type="ECO:0000256" key="3">
    <source>
        <dbReference type="ARBA" id="ARBA00022741"/>
    </source>
</evidence>
<dbReference type="GO" id="GO:0003723">
    <property type="term" value="F:RNA binding"/>
    <property type="evidence" value="ECO:0007669"/>
    <property type="project" value="UniProtKB-KW"/>
</dbReference>
<evidence type="ECO:0000259" key="13">
    <source>
        <dbReference type="PROSITE" id="PS51192"/>
    </source>
</evidence>
<dbReference type="GO" id="GO:0016787">
    <property type="term" value="F:hydrolase activity"/>
    <property type="evidence" value="ECO:0007669"/>
    <property type="project" value="UniProtKB-KW"/>
</dbReference>
<name>A0A8I2YXL3_9AGAM</name>
<feature type="domain" description="DEAD-box RNA helicase Q" evidence="15">
    <location>
        <begin position="384"/>
        <end position="412"/>
    </location>
</feature>
<reference evidence="16" key="1">
    <citation type="submission" date="2021-03" db="EMBL/GenBank/DDBJ databases">
        <title>Evolutionary innovations through gain and loss of genes in the ectomycorrhizal Boletales.</title>
        <authorList>
            <person name="Wu G."/>
            <person name="Miyauchi S."/>
            <person name="Morin E."/>
            <person name="Yang Z.-L."/>
            <person name="Xu J."/>
            <person name="Martin F.M."/>
        </authorList>
    </citation>
    <scope>NUCLEOTIDE SEQUENCE</scope>
    <source>
        <strain evidence="16">BR01</strain>
    </source>
</reference>
<dbReference type="Pfam" id="PF00271">
    <property type="entry name" value="Helicase_C"/>
    <property type="match status" value="1"/>
</dbReference>
<dbReference type="SMART" id="SM00398">
    <property type="entry name" value="HMG"/>
    <property type="match status" value="1"/>
</dbReference>
<dbReference type="Proteomes" id="UP000683000">
    <property type="component" value="Unassembled WGS sequence"/>
</dbReference>
<evidence type="ECO:0000259" key="14">
    <source>
        <dbReference type="PROSITE" id="PS51194"/>
    </source>
</evidence>
<dbReference type="GO" id="GO:0005634">
    <property type="term" value="C:nucleus"/>
    <property type="evidence" value="ECO:0007669"/>
    <property type="project" value="UniProtKB-SubCell"/>
</dbReference>
<dbReference type="GO" id="GO:0005524">
    <property type="term" value="F:ATP binding"/>
    <property type="evidence" value="ECO:0007669"/>
    <property type="project" value="UniProtKB-KW"/>
</dbReference>
<dbReference type="InterPro" id="IPR027417">
    <property type="entry name" value="P-loop_NTPase"/>
</dbReference>
<dbReference type="CDD" id="cd17955">
    <property type="entry name" value="DEADc_DDX49"/>
    <property type="match status" value="1"/>
</dbReference>
<dbReference type="GO" id="GO:0042254">
    <property type="term" value="P:ribosome biogenesis"/>
    <property type="evidence" value="ECO:0007669"/>
    <property type="project" value="UniProtKB-KW"/>
</dbReference>
<feature type="domain" description="HMG box" evidence="12">
    <location>
        <begin position="31"/>
        <end position="100"/>
    </location>
</feature>
<dbReference type="Pfam" id="PF00270">
    <property type="entry name" value="DEAD"/>
    <property type="match status" value="1"/>
</dbReference>
<evidence type="ECO:0000256" key="1">
    <source>
        <dbReference type="ARBA" id="ARBA00004123"/>
    </source>
</evidence>
<evidence type="ECO:0000256" key="8">
    <source>
        <dbReference type="ARBA" id="ARBA00023242"/>
    </source>
</evidence>
<dbReference type="Pfam" id="PF00505">
    <property type="entry name" value="HMG_box"/>
    <property type="match status" value="1"/>
</dbReference>
<evidence type="ECO:0000256" key="5">
    <source>
        <dbReference type="ARBA" id="ARBA00022806"/>
    </source>
</evidence>
<evidence type="ECO:0000256" key="6">
    <source>
        <dbReference type="ARBA" id="ARBA00022840"/>
    </source>
</evidence>
<dbReference type="GO" id="GO:0003724">
    <property type="term" value="F:RNA helicase activity"/>
    <property type="evidence" value="ECO:0007669"/>
    <property type="project" value="InterPro"/>
</dbReference>
<feature type="region of interest" description="Disordered" evidence="11">
    <location>
        <begin position="99"/>
        <end position="135"/>
    </location>
</feature>
<feature type="compositionally biased region" description="Basic and acidic residues" evidence="11">
    <location>
        <begin position="350"/>
        <end position="359"/>
    </location>
</feature>
<dbReference type="InterPro" id="IPR014014">
    <property type="entry name" value="RNA_helicase_DEAD_Q_motif"/>
</dbReference>